<reference evidence="1" key="1">
    <citation type="submission" date="2024-04" db="UniProtKB">
        <authorList>
            <consortium name="EnsemblMetazoa"/>
        </authorList>
    </citation>
    <scope>IDENTIFICATION</scope>
    <source>
        <strain evidence="1">EBRO</strain>
    </source>
</reference>
<accession>A0AAG5D740</accession>
<evidence type="ECO:0000313" key="2">
    <source>
        <dbReference type="Proteomes" id="UP000075880"/>
    </source>
</evidence>
<protein>
    <submittedName>
        <fullName evidence="1">Uncharacterized protein</fullName>
    </submittedName>
</protein>
<keyword evidence="2" id="KW-1185">Reference proteome</keyword>
<sequence length="40" mass="4527">MVDRLAVTSFGSKQLARRTCPQLGNQTFPPYVPPLLCKHR</sequence>
<name>A0AAG5D740_ANOAO</name>
<dbReference type="EnsemblMetazoa" id="ENSAATROPT007223">
    <property type="protein sequence ID" value="ENSAATROPP006458"/>
    <property type="gene ID" value="ENSAATROPG005889"/>
</dbReference>
<organism evidence="1 2">
    <name type="scientific">Anopheles atroparvus</name>
    <name type="common">European mosquito</name>
    <dbReference type="NCBI Taxonomy" id="41427"/>
    <lineage>
        <taxon>Eukaryota</taxon>
        <taxon>Metazoa</taxon>
        <taxon>Ecdysozoa</taxon>
        <taxon>Arthropoda</taxon>
        <taxon>Hexapoda</taxon>
        <taxon>Insecta</taxon>
        <taxon>Pterygota</taxon>
        <taxon>Neoptera</taxon>
        <taxon>Endopterygota</taxon>
        <taxon>Diptera</taxon>
        <taxon>Nematocera</taxon>
        <taxon>Culicoidea</taxon>
        <taxon>Culicidae</taxon>
        <taxon>Anophelinae</taxon>
        <taxon>Anopheles</taxon>
    </lineage>
</organism>
<proteinExistence type="predicted"/>
<dbReference type="AlphaFoldDB" id="A0AAG5D740"/>
<dbReference type="Proteomes" id="UP000075880">
    <property type="component" value="Unassembled WGS sequence"/>
</dbReference>
<evidence type="ECO:0000313" key="1">
    <source>
        <dbReference type="EnsemblMetazoa" id="ENSAATROPP006458"/>
    </source>
</evidence>